<protein>
    <submittedName>
        <fullName evidence="3">Uncharacterized protein</fullName>
    </submittedName>
</protein>
<evidence type="ECO:0000313" key="4">
    <source>
        <dbReference type="Proteomes" id="UP000198287"/>
    </source>
</evidence>
<comment type="caution">
    <text evidence="3">The sequence shown here is derived from an EMBL/GenBank/DDBJ whole genome shotgun (WGS) entry which is preliminary data.</text>
</comment>
<keyword evidence="1" id="KW-0812">Transmembrane</keyword>
<accession>A0A226D3P8</accession>
<keyword evidence="1" id="KW-0472">Membrane</keyword>
<keyword evidence="4" id="KW-1185">Reference proteome</keyword>
<dbReference type="Proteomes" id="UP000198287">
    <property type="component" value="Unassembled WGS sequence"/>
</dbReference>
<reference evidence="3 4" key="1">
    <citation type="submission" date="2015-12" db="EMBL/GenBank/DDBJ databases">
        <title>The genome of Folsomia candida.</title>
        <authorList>
            <person name="Faddeeva A."/>
            <person name="Derks M.F."/>
            <person name="Anvar Y."/>
            <person name="Smit S."/>
            <person name="Van Straalen N."/>
            <person name="Roelofs D."/>
        </authorList>
    </citation>
    <scope>NUCLEOTIDE SEQUENCE [LARGE SCALE GENOMIC DNA]</scope>
    <source>
        <strain evidence="3 4">VU population</strain>
        <tissue evidence="3">Whole body</tissue>
    </source>
</reference>
<keyword evidence="2" id="KW-0732">Signal</keyword>
<dbReference type="EMBL" id="LNIX01000039">
    <property type="protein sequence ID" value="OXA39281.1"/>
    <property type="molecule type" value="Genomic_DNA"/>
</dbReference>
<organism evidence="3 4">
    <name type="scientific">Folsomia candida</name>
    <name type="common">Springtail</name>
    <dbReference type="NCBI Taxonomy" id="158441"/>
    <lineage>
        <taxon>Eukaryota</taxon>
        <taxon>Metazoa</taxon>
        <taxon>Ecdysozoa</taxon>
        <taxon>Arthropoda</taxon>
        <taxon>Hexapoda</taxon>
        <taxon>Collembola</taxon>
        <taxon>Entomobryomorpha</taxon>
        <taxon>Isotomoidea</taxon>
        <taxon>Isotomidae</taxon>
        <taxon>Proisotominae</taxon>
        <taxon>Folsomia</taxon>
    </lineage>
</organism>
<proteinExistence type="predicted"/>
<evidence type="ECO:0000256" key="1">
    <source>
        <dbReference type="SAM" id="Phobius"/>
    </source>
</evidence>
<keyword evidence="1" id="KW-1133">Transmembrane helix</keyword>
<name>A0A226D3P8_FOLCA</name>
<evidence type="ECO:0000256" key="2">
    <source>
        <dbReference type="SAM" id="SignalP"/>
    </source>
</evidence>
<feature type="chain" id="PRO_5013302380" evidence="2">
    <location>
        <begin position="24"/>
        <end position="1996"/>
    </location>
</feature>
<feature type="transmembrane region" description="Helical" evidence="1">
    <location>
        <begin position="1924"/>
        <end position="1951"/>
    </location>
</feature>
<evidence type="ECO:0000313" key="3">
    <source>
        <dbReference type="EMBL" id="OXA39281.1"/>
    </source>
</evidence>
<sequence>MKMREIDWILFAFTIFCVSSSQGQNQAATEEPIKLGGPLAKYLHVDSAYDFIKRLKQTKTTIFDSPNENAPISEEEKTQKLFDQAKHAYGLGGTYEFLVNAVSITDDKNKELGVNSDHWPPSSIYKYAQDEKIQKLSNLAKAALVLPEDIHAKFVSTSGSYVKSLADLSEDKLSKVWMDPDKQQIERSNHFNSHLGKLFHEGKYAEAISLSIKGYEIGLKELFTSHYLQTELTKKYELEFEPYRDVDTVNQVLDHYKKLESDILKKVEEEINDNKKYNKMSDENKIKLTESEVHKRLKDQIFKDSKAASNALQIFNAKHSVAESMAKAKYNTLPTKDKKKTVEEFMAKILLADIKSNQGKVLDPILDELLLQANKHGEEEFCKYKPGIADGLDTHQKNGLINEEQTTTLKDTFNLNENPNFRFELTPDGENEARLTHETDPFEKEKNFENPKPKSKFSNFLSFPKPLDESTFILQKIKDGQLESLLNNENRNIDFTKVQIGGETLRNSLKKTKSPSPHVQNIKKIAKTTLARGNHLAGKLNKAFAYKNIAEGLIKGDFESVATTASLLGLSKASQILEKSTHKSVRNLGKIFDKTGDAIGLYFDMKALFSTTDCLSAKQQNDHNCGDATHQNICVPPSEICEGKDATLLMIQSSGDAILGYVNLICRPCQALTAIPQMVLGFAFNIAQADKMLDAFEQTIPLSSSERTREWFRLAVGLGMSVDLVHEKDMKILNSATANDILKFLKASYETITAVVVPLNIKMSCSSGGIFFVIGFYSETNCEWVEFPQTWVILNHERVNLLGDYFLPRWLPTLSDGELFCKPFMDKGYGQNTDQKYNPETDNYCLGMFGVEYLPKGRKATLFDYRLENQQTDHVKKREDIAYGYKSNENIFIFGNGNRPTTVEFHGGDVDDVFKIVGGMSTGTLNGHDGSDLIDISGLGNKVTVDFQNNTMRAHKEIFNIKNIEKVIGSEYHQEFVICSCGTEYVSMGGSPRVSEPDMITINDTNCPHKLVLHLKRNSIVYCHPLTKGTFTYNITAEGNTTIDIKTKEQNAFHVILMPLTYLKTIPGIIENNDGILFQSSKDNLTLLTLNLNGTKKNYSDHNLEIYTAEVKWLSPPATIILDNIRSSVFHLGKNGEPLYTSIQAFPNFKMVIYTYENQDELEIKGDCMESRENWLIPTNLKVPSKFNLNCGKNISWMVDLSLHKMSNFTFNSGILSAHRFFLKNEGKLGLIGSSGTSQTYFIECGSLLLNSGGGNSVAPDQIILSRSNECKEALDATIILNNYTKIVNTENSSDSEFHYILNKHTLISGLSVEIFQNSTSTHIFTFEFDSDLFQNVLWTDSSQTLKISFKSAGSFEISGFSLHSTINTEDGVQLALNGKEPSLFHSLSTIGNRKIKCHPYLTNIFLISKVSKETEKIVACSTNDTFLILDPPEDKPLPLLSGGTLDLSQSSSPEAQIQLNAGIGVTNFGPTSEFGYAFKNLEQIVGSAENLETIEITGQTTPIYLNLGGGGDSISIKDSALGVTILLNLNTTISIVNTSVNFDLNPLPFLRDEEQDMFDFYFTCCDESACTEHLHNIKLNTVSLRDIQFLFRYDSTVEVIHHSKIFSFHLARGLSDGPDKFNVSLSSLSVETEDGYLIMQNRLGTSIILKYIPEEECTIPDILDENTEYSLKMGGILMLSCQEGDDKIQKVLIFGGDETINYLESLGGITTHLIATNEYATQNVFIILKSSQITHIYIKEMKDLGENILDLSEFYDPDSNSCAELELPTVSLSGENLKIEINDLSTIFVVNGPNLFDQLQVAVWNCRYNLSKKTEINWELVRRDLKIQEGKQLVVLTPLDLDNQTVVSLPKGEVTLYKSGTKDIIVTDVLAGGEFTLIIEGKDEVENSSELLFTLRMLDGKMVEILEKEISNLPDIAEAMTGFYLQVGFISLASIIIVRALSFPIALVTMKKVQEFRGKRVVKNKGNVRHIYTAVDYGDCRVPLVELRKTMCYMT</sequence>
<gene>
    <name evidence="3" type="ORF">Fcan01_25887</name>
</gene>
<feature type="signal peptide" evidence="2">
    <location>
        <begin position="1"/>
        <end position="23"/>
    </location>
</feature>